<gene>
    <name evidence="2" type="ORF">BD311DRAFT_93663</name>
</gene>
<evidence type="ECO:0000313" key="2">
    <source>
        <dbReference type="EMBL" id="TBU23238.1"/>
    </source>
</evidence>
<feature type="compositionally biased region" description="Polar residues" evidence="1">
    <location>
        <begin position="10"/>
        <end position="21"/>
    </location>
</feature>
<dbReference type="EMBL" id="ML143511">
    <property type="protein sequence ID" value="TBU23238.1"/>
    <property type="molecule type" value="Genomic_DNA"/>
</dbReference>
<proteinExistence type="predicted"/>
<reference evidence="2" key="1">
    <citation type="submission" date="2019-01" db="EMBL/GenBank/DDBJ databases">
        <title>Draft genome sequences of three monokaryotic isolates of the white-rot basidiomycete fungus Dichomitus squalens.</title>
        <authorList>
            <consortium name="DOE Joint Genome Institute"/>
            <person name="Lopez S.C."/>
            <person name="Andreopoulos B."/>
            <person name="Pangilinan J."/>
            <person name="Lipzen A."/>
            <person name="Riley R."/>
            <person name="Ahrendt S."/>
            <person name="Ng V."/>
            <person name="Barry K."/>
            <person name="Daum C."/>
            <person name="Grigoriev I.V."/>
            <person name="Hilden K.S."/>
            <person name="Makela M.R."/>
            <person name="de Vries R.P."/>
        </authorList>
    </citation>
    <scope>NUCLEOTIDE SEQUENCE [LARGE SCALE GENOMIC DNA]</scope>
    <source>
        <strain evidence="2">OM18370.1</strain>
    </source>
</reference>
<dbReference type="Proteomes" id="UP000292957">
    <property type="component" value="Unassembled WGS sequence"/>
</dbReference>
<feature type="region of interest" description="Disordered" evidence="1">
    <location>
        <begin position="1"/>
        <end position="21"/>
    </location>
</feature>
<protein>
    <submittedName>
        <fullName evidence="2">Uncharacterized protein</fullName>
    </submittedName>
</protein>
<sequence>MSRAWKGPLQDQTQSGNSTTIVGSKLDDVECEVHIAGSIIIPPRSVDSVSPSTVSYQSCQFGFLQVSHFMTLSIEPQKPPYDVLFYRQTTSIGVTSARGRDHPQNHLLILDNRQDHKGRYVGLQGRRHDLMSNAHCLIATSSSLCIQATLGDRKSDFKTISHAVCVLPLHILRRLLLWLPYPL</sequence>
<dbReference type="AlphaFoldDB" id="A0A4Q9MAJ2"/>
<name>A0A4Q9MAJ2_9APHY</name>
<accession>A0A4Q9MAJ2</accession>
<organism evidence="2">
    <name type="scientific">Dichomitus squalens</name>
    <dbReference type="NCBI Taxonomy" id="114155"/>
    <lineage>
        <taxon>Eukaryota</taxon>
        <taxon>Fungi</taxon>
        <taxon>Dikarya</taxon>
        <taxon>Basidiomycota</taxon>
        <taxon>Agaricomycotina</taxon>
        <taxon>Agaricomycetes</taxon>
        <taxon>Polyporales</taxon>
        <taxon>Polyporaceae</taxon>
        <taxon>Dichomitus</taxon>
    </lineage>
</organism>
<evidence type="ECO:0000256" key="1">
    <source>
        <dbReference type="SAM" id="MobiDB-lite"/>
    </source>
</evidence>